<dbReference type="EMBL" id="BK059084">
    <property type="protein sequence ID" value="DAE28336.1"/>
    <property type="molecule type" value="Genomic_DNA"/>
</dbReference>
<name>A0A8S5RAD9_9VIRU</name>
<reference evidence="1" key="1">
    <citation type="journal article" date="2021" name="Proc. Natl. Acad. Sci. U.S.A.">
        <title>A Catalog of Tens of Thousands of Viruses from Human Metagenomes Reveals Hidden Associations with Chronic Diseases.</title>
        <authorList>
            <person name="Tisza M.J."/>
            <person name="Buck C.B."/>
        </authorList>
    </citation>
    <scope>NUCLEOTIDE SEQUENCE</scope>
    <source>
        <strain evidence="1">CtRTq15</strain>
    </source>
</reference>
<proteinExistence type="predicted"/>
<sequence length="56" mass="6326">MAKYKDILGNTRECEDKAITISLERYNTLIIKEAIADGTVNVKEEAEAKLKELRGE</sequence>
<accession>A0A8S5RAD9</accession>
<evidence type="ECO:0000313" key="1">
    <source>
        <dbReference type="EMBL" id="DAE28336.1"/>
    </source>
</evidence>
<protein>
    <submittedName>
        <fullName evidence="1">Uncharacterized protein</fullName>
    </submittedName>
</protein>
<organism evidence="1">
    <name type="scientific">virus sp. ctRTq15</name>
    <dbReference type="NCBI Taxonomy" id="2828253"/>
    <lineage>
        <taxon>Viruses</taxon>
    </lineage>
</organism>